<organism evidence="1 2">
    <name type="scientific">Candidatus Synechococcus calcipolaris G9</name>
    <dbReference type="NCBI Taxonomy" id="1497997"/>
    <lineage>
        <taxon>Bacteria</taxon>
        <taxon>Bacillati</taxon>
        <taxon>Cyanobacteriota</taxon>
        <taxon>Cyanophyceae</taxon>
        <taxon>Synechococcales</taxon>
        <taxon>Synechococcaceae</taxon>
        <taxon>Synechococcus</taxon>
    </lineage>
</organism>
<evidence type="ECO:0000313" key="1">
    <source>
        <dbReference type="EMBL" id="MDG2989971.1"/>
    </source>
</evidence>
<proteinExistence type="predicted"/>
<keyword evidence="2" id="KW-1185">Reference proteome</keyword>
<reference evidence="1" key="1">
    <citation type="journal article" date="2022" name="Genome Biol. Evol.">
        <title>A New Gene Family Diagnostic for Intracellular Biomineralization of Amorphous Ca Carbonates by Cyanobacteria.</title>
        <authorList>
            <person name="Benzerara K."/>
            <person name="Duprat E."/>
            <person name="Bitard-Feildel T."/>
            <person name="Caumes G."/>
            <person name="Cassier-Chauvat C."/>
            <person name="Chauvat F."/>
            <person name="Dezi M."/>
            <person name="Diop S.I."/>
            <person name="Gaschignard G."/>
            <person name="Gorgen S."/>
            <person name="Gugger M."/>
            <person name="Lopez-Garcia P."/>
            <person name="Millet M."/>
            <person name="Skouri-Panet F."/>
            <person name="Moreira D."/>
            <person name="Callebaut I."/>
        </authorList>
    </citation>
    <scope>NUCLEOTIDE SEQUENCE</scope>
    <source>
        <strain evidence="1">G9</strain>
    </source>
</reference>
<sequence length="324" mass="37261">MLLDTSCTPDLMAPDTVSMGSLAQAWAKRYIQNLDSATKKEDDPTVVSQNLLAELRNASVQAWQRTEGFLSQEMIRHGIASELVDPWEISKDIHATYQKTLHLYRDGQDVRRLAVKLGPAIGDIRRKYTATDPRVIGFVSMQFHHTGLFLLQSAPASQKDIVANYFKVIDDHLYMPLHRAYDAAAEQDYDSPALKLVRHLLPQSTEIARSICQRVIELYPRHRCYSGPLSQPSVRTSSIRDVEMFQIYLWVCLLEQKLDALQDELFPLCLMLYPSLNVNWELVYQMVHLMGKEFQERSPELDTRVLAPYYNALRQIFDPKIFQG</sequence>
<accession>A0ABT6EW10</accession>
<protein>
    <submittedName>
        <fullName evidence="1">Uncharacterized protein</fullName>
    </submittedName>
</protein>
<dbReference type="Proteomes" id="UP001154265">
    <property type="component" value="Unassembled WGS sequence"/>
</dbReference>
<dbReference type="RefSeq" id="WP_277865895.1">
    <property type="nucleotide sequence ID" value="NZ_JAKKUT010000002.1"/>
</dbReference>
<comment type="caution">
    <text evidence="1">The sequence shown here is derived from an EMBL/GenBank/DDBJ whole genome shotgun (WGS) entry which is preliminary data.</text>
</comment>
<name>A0ABT6EW10_9SYNE</name>
<evidence type="ECO:0000313" key="2">
    <source>
        <dbReference type="Proteomes" id="UP001154265"/>
    </source>
</evidence>
<dbReference type="EMBL" id="JAKKUT010000002">
    <property type="protein sequence ID" value="MDG2989971.1"/>
    <property type="molecule type" value="Genomic_DNA"/>
</dbReference>
<dbReference type="SUPFAM" id="SSF46458">
    <property type="entry name" value="Globin-like"/>
    <property type="match status" value="1"/>
</dbReference>
<reference evidence="1" key="2">
    <citation type="submission" date="2022-01" db="EMBL/GenBank/DDBJ databases">
        <authorList>
            <person name="Zivanovic Y."/>
            <person name="Moreira D."/>
            <person name="Lopez-Garcia P."/>
        </authorList>
    </citation>
    <scope>NUCLEOTIDE SEQUENCE</scope>
    <source>
        <strain evidence="1">G9</strain>
    </source>
</reference>
<gene>
    <name evidence="1" type="ORF">L3556_03340</name>
</gene>
<dbReference type="InterPro" id="IPR009050">
    <property type="entry name" value="Globin-like_sf"/>
</dbReference>